<dbReference type="SMART" id="SM00116">
    <property type="entry name" value="CBS"/>
    <property type="match status" value="2"/>
</dbReference>
<dbReference type="PANTHER" id="PTHR22777">
    <property type="entry name" value="HEMOLYSIN-RELATED"/>
    <property type="match status" value="1"/>
</dbReference>
<dbReference type="InterPro" id="IPR000644">
    <property type="entry name" value="CBS_dom"/>
</dbReference>
<feature type="transmembrane region" description="Helical" evidence="11">
    <location>
        <begin position="302"/>
        <end position="324"/>
    </location>
</feature>
<dbReference type="Gene3D" id="3.90.1280.20">
    <property type="match status" value="1"/>
</dbReference>
<organism evidence="14 15">
    <name type="scientific">Skeletonema marinoi</name>
    <dbReference type="NCBI Taxonomy" id="267567"/>
    <lineage>
        <taxon>Eukaryota</taxon>
        <taxon>Sar</taxon>
        <taxon>Stramenopiles</taxon>
        <taxon>Ochrophyta</taxon>
        <taxon>Bacillariophyta</taxon>
        <taxon>Coscinodiscophyceae</taxon>
        <taxon>Thalassiosirophycidae</taxon>
        <taxon>Thalassiosirales</taxon>
        <taxon>Skeletonemataceae</taxon>
        <taxon>Skeletonema</taxon>
        <taxon>Skeletonema marinoi-dohrnii complex</taxon>
    </lineage>
</organism>
<keyword evidence="2 8" id="KW-0812">Transmembrane</keyword>
<evidence type="ECO:0000256" key="10">
    <source>
        <dbReference type="SAM" id="MobiDB-lite"/>
    </source>
</evidence>
<dbReference type="SUPFAM" id="SSF54631">
    <property type="entry name" value="CBS-domain pair"/>
    <property type="match status" value="1"/>
</dbReference>
<comment type="subcellular location">
    <subcellularLocation>
        <location evidence="1">Membrane</location>
        <topology evidence="1">Multi-pass membrane protein</topology>
    </subcellularLocation>
</comment>
<dbReference type="InterPro" id="IPR046342">
    <property type="entry name" value="CBS_dom_sf"/>
</dbReference>
<protein>
    <submittedName>
        <fullName evidence="14">Hemolysin-related protein</fullName>
    </submittedName>
</protein>
<keyword evidence="5 7" id="KW-0129">CBS domain</keyword>
<evidence type="ECO:0000256" key="8">
    <source>
        <dbReference type="PROSITE-ProRule" id="PRU01193"/>
    </source>
</evidence>
<feature type="region of interest" description="Disordered" evidence="10">
    <location>
        <begin position="514"/>
        <end position="544"/>
    </location>
</feature>
<dbReference type="SUPFAM" id="SSF56176">
    <property type="entry name" value="FAD-binding/transporter-associated domain-like"/>
    <property type="match status" value="1"/>
</dbReference>
<dbReference type="Pfam" id="PF03471">
    <property type="entry name" value="CorC_HlyC"/>
    <property type="match status" value="1"/>
</dbReference>
<feature type="transmembrane region" description="Helical" evidence="11">
    <location>
        <begin position="238"/>
        <end position="258"/>
    </location>
</feature>
<evidence type="ECO:0000256" key="11">
    <source>
        <dbReference type="SAM" id="Phobius"/>
    </source>
</evidence>
<feature type="domain" description="CNNM transmembrane" evidence="13">
    <location>
        <begin position="230"/>
        <end position="429"/>
    </location>
</feature>
<comment type="caution">
    <text evidence="14">The sequence shown here is derived from an EMBL/GenBank/DDBJ whole genome shotgun (WGS) entry which is preliminary data.</text>
</comment>
<evidence type="ECO:0000256" key="5">
    <source>
        <dbReference type="ARBA" id="ARBA00023122"/>
    </source>
</evidence>
<evidence type="ECO:0000256" key="4">
    <source>
        <dbReference type="ARBA" id="ARBA00022989"/>
    </source>
</evidence>
<evidence type="ECO:0000313" key="15">
    <source>
        <dbReference type="Proteomes" id="UP001224775"/>
    </source>
</evidence>
<feature type="domain" description="CBS" evidence="12">
    <location>
        <begin position="448"/>
        <end position="508"/>
    </location>
</feature>
<dbReference type="InterPro" id="IPR044751">
    <property type="entry name" value="Ion_transp-like_CBS"/>
</dbReference>
<feature type="region of interest" description="Disordered" evidence="10">
    <location>
        <begin position="153"/>
        <end position="173"/>
    </location>
</feature>
<feature type="domain" description="CBS" evidence="12">
    <location>
        <begin position="581"/>
        <end position="638"/>
    </location>
</feature>
<dbReference type="GO" id="GO:0050660">
    <property type="term" value="F:flavin adenine dinucleotide binding"/>
    <property type="evidence" value="ECO:0007669"/>
    <property type="project" value="InterPro"/>
</dbReference>
<keyword evidence="6 8" id="KW-0472">Membrane</keyword>
<keyword evidence="4 8" id="KW-1133">Transmembrane helix</keyword>
<evidence type="ECO:0000259" key="13">
    <source>
        <dbReference type="PROSITE" id="PS51846"/>
    </source>
</evidence>
<keyword evidence="9" id="KW-0175">Coiled coil</keyword>
<dbReference type="EMBL" id="JATAAI010000013">
    <property type="protein sequence ID" value="KAK1741277.1"/>
    <property type="molecule type" value="Genomic_DNA"/>
</dbReference>
<dbReference type="Gene3D" id="3.10.580.10">
    <property type="entry name" value="CBS-domain"/>
    <property type="match status" value="2"/>
</dbReference>
<evidence type="ECO:0000256" key="3">
    <source>
        <dbReference type="ARBA" id="ARBA00022737"/>
    </source>
</evidence>
<dbReference type="SMART" id="SM01091">
    <property type="entry name" value="CorC_HlyC"/>
    <property type="match status" value="1"/>
</dbReference>
<dbReference type="InterPro" id="IPR016169">
    <property type="entry name" value="FAD-bd_PCMH_sub2"/>
</dbReference>
<evidence type="ECO:0000259" key="12">
    <source>
        <dbReference type="PROSITE" id="PS51371"/>
    </source>
</evidence>
<dbReference type="GO" id="GO:0016020">
    <property type="term" value="C:membrane"/>
    <property type="evidence" value="ECO:0007669"/>
    <property type="project" value="UniProtKB-SubCell"/>
</dbReference>
<dbReference type="PANTHER" id="PTHR22777:SF17">
    <property type="entry name" value="UPF0053 PROTEIN SLL0260"/>
    <property type="match status" value="1"/>
</dbReference>
<keyword evidence="3" id="KW-0677">Repeat</keyword>
<evidence type="ECO:0000256" key="7">
    <source>
        <dbReference type="PROSITE-ProRule" id="PRU00703"/>
    </source>
</evidence>
<dbReference type="InterPro" id="IPR036318">
    <property type="entry name" value="FAD-bd_PCMH-like_sf"/>
</dbReference>
<dbReference type="PROSITE" id="PS51846">
    <property type="entry name" value="CNNM"/>
    <property type="match status" value="1"/>
</dbReference>
<feature type="region of interest" description="Disordered" evidence="10">
    <location>
        <begin position="115"/>
        <end position="137"/>
    </location>
</feature>
<dbReference type="Gene3D" id="3.30.465.10">
    <property type="match status" value="1"/>
</dbReference>
<dbReference type="Pfam" id="PF00571">
    <property type="entry name" value="CBS"/>
    <property type="match status" value="2"/>
</dbReference>
<evidence type="ECO:0000256" key="1">
    <source>
        <dbReference type="ARBA" id="ARBA00004141"/>
    </source>
</evidence>
<feature type="compositionally biased region" description="Basic residues" evidence="10">
    <location>
        <begin position="125"/>
        <end position="135"/>
    </location>
</feature>
<dbReference type="InterPro" id="IPR005170">
    <property type="entry name" value="Transptr-assoc_dom"/>
</dbReference>
<evidence type="ECO:0000256" key="9">
    <source>
        <dbReference type="SAM" id="Coils"/>
    </source>
</evidence>
<feature type="transmembrane region" description="Helical" evidence="11">
    <location>
        <begin position="12"/>
        <end position="30"/>
    </location>
</feature>
<dbReference type="Proteomes" id="UP001224775">
    <property type="component" value="Unassembled WGS sequence"/>
</dbReference>
<evidence type="ECO:0000256" key="2">
    <source>
        <dbReference type="ARBA" id="ARBA00022692"/>
    </source>
</evidence>
<dbReference type="CDD" id="cd04590">
    <property type="entry name" value="CBS_pair_CorC_HlyC_assoc"/>
    <property type="match status" value="1"/>
</dbReference>
<evidence type="ECO:0000313" key="14">
    <source>
        <dbReference type="EMBL" id="KAK1741277.1"/>
    </source>
</evidence>
<feature type="coiled-coil region" evidence="9">
    <location>
        <begin position="815"/>
        <end position="842"/>
    </location>
</feature>
<evidence type="ECO:0000256" key="6">
    <source>
        <dbReference type="ARBA" id="ARBA00023136"/>
    </source>
</evidence>
<dbReference type="InterPro" id="IPR002550">
    <property type="entry name" value="CNNM"/>
</dbReference>
<dbReference type="Pfam" id="PF01595">
    <property type="entry name" value="CNNM"/>
    <property type="match status" value="1"/>
</dbReference>
<name>A0AAD8Y968_9STRA</name>
<gene>
    <name evidence="14" type="ORF">QTG54_007755</name>
</gene>
<reference evidence="14" key="1">
    <citation type="submission" date="2023-06" db="EMBL/GenBank/DDBJ databases">
        <title>Survivors Of The Sea: Transcriptome response of Skeletonema marinoi to long-term dormancy.</title>
        <authorList>
            <person name="Pinder M.I.M."/>
            <person name="Kourtchenko O."/>
            <person name="Robertson E.K."/>
            <person name="Larsson T."/>
            <person name="Maumus F."/>
            <person name="Osuna-Cruz C.M."/>
            <person name="Vancaester E."/>
            <person name="Stenow R."/>
            <person name="Vandepoele K."/>
            <person name="Ploug H."/>
            <person name="Bruchert V."/>
            <person name="Godhe A."/>
            <person name="Topel M."/>
        </authorList>
    </citation>
    <scope>NUCLEOTIDE SEQUENCE</scope>
    <source>
        <strain evidence="14">R05AC</strain>
    </source>
</reference>
<feature type="compositionally biased region" description="Low complexity" evidence="10">
    <location>
        <begin position="159"/>
        <end position="173"/>
    </location>
</feature>
<sequence length="850" mass="93545">MVKHQPPQPTTMVVCIFFALTLFSSIAAARKSSLSFDHRRSPLSTASSSRRLLMGREPLMMTSSQSSCAFATTTKQRSSISSSTNRFELHSKIASAPLPSKSSIGLSMSAFSSVTAENNSDNKRTTSHRRRRRNPLRWARNAAQSIRSKFSSNKFSTATTSTRRSLLTTTNTQQQQLSSLRPLRSTKGILSAFLTLLLASKLPFLSFLLPAHAGGGMVARNPDAPIVPLTTNELASKLTIWLAIFTLLALLHAAEIAITTLYPWKVREFAEEEAKQSGSGGDSGKAGKRGTFTALNEDITRILTAILVTSTACSIYATTLFTHLADHIFGTYAEKWSAIFLTAVTLFFVELLPKNIGVINAERVARLMVPPINVLARIVGPFGFALSYLAKATLRLFGIQAKDTNGVSDSELRLIVTGARDSGTIDHSEQEMIKGVLNLQDQKVREIMKPRVEVVAVPKSMSVASVLGVVRESGYSRIPVYDGEIDNIVGIVLAKSVLDFFVKGVLVEGEYKRPPSDANAAVNGDESDAEIAAQQQQSPEDMGKLSFIDPPTGKTMDKYVRSLTGSQLASRMETPIDDAGLIESCYFVPDAANGWDVLQEMRKRRVHMAVVVDEYGGTEGLVSLEDIVEEVVGEIYDEDDEDDFVFAEDSITYQEDGTFQIRGDSDLEDVDAVLGLSLDEEEVLREYGTLSGFLCFCAGEIPRVGDFIMSRGWNFEVVEADEKRIFQVKVERLLGFYDEEDDEDDPKFNLFSRKPVQEEVMEEELAMMNVAAHAADEDEVTLLESTVVESSTVSSHSDAVARQNMTVNTKEGKRIERLVEQNEQKVDAIKKILAEKQAVEEQDADMSKSS</sequence>
<proteinExistence type="predicted"/>
<feature type="transmembrane region" description="Helical" evidence="11">
    <location>
        <begin position="374"/>
        <end position="390"/>
    </location>
</feature>
<feature type="region of interest" description="Disordered" evidence="10">
    <location>
        <begin position="64"/>
        <end position="86"/>
    </location>
</feature>
<accession>A0AAD8Y968</accession>
<keyword evidence="15" id="KW-1185">Reference proteome</keyword>
<dbReference type="AlphaFoldDB" id="A0AAD8Y968"/>
<feature type="transmembrane region" description="Helical" evidence="11">
    <location>
        <begin position="189"/>
        <end position="209"/>
    </location>
</feature>
<feature type="transmembrane region" description="Helical" evidence="11">
    <location>
        <begin position="336"/>
        <end position="353"/>
    </location>
</feature>
<dbReference type="PROSITE" id="PS51371">
    <property type="entry name" value="CBS"/>
    <property type="match status" value="2"/>
</dbReference>